<evidence type="ECO:0008006" key="4">
    <source>
        <dbReference type="Google" id="ProtNLM"/>
    </source>
</evidence>
<gene>
    <name evidence="2" type="ORF">HNR50_001043</name>
</gene>
<dbReference type="Proteomes" id="UP000587760">
    <property type="component" value="Unassembled WGS sequence"/>
</dbReference>
<organism evidence="2 3">
    <name type="scientific">Spirochaeta isovalerica</name>
    <dbReference type="NCBI Taxonomy" id="150"/>
    <lineage>
        <taxon>Bacteria</taxon>
        <taxon>Pseudomonadati</taxon>
        <taxon>Spirochaetota</taxon>
        <taxon>Spirochaetia</taxon>
        <taxon>Spirochaetales</taxon>
        <taxon>Spirochaetaceae</taxon>
        <taxon>Spirochaeta</taxon>
    </lineage>
</organism>
<keyword evidence="1" id="KW-0812">Transmembrane</keyword>
<dbReference type="EMBL" id="JACHGJ010000002">
    <property type="protein sequence ID" value="MBB6479385.1"/>
    <property type="molecule type" value="Genomic_DNA"/>
</dbReference>
<keyword evidence="3" id="KW-1185">Reference proteome</keyword>
<dbReference type="AlphaFoldDB" id="A0A841R6A0"/>
<feature type="transmembrane region" description="Helical" evidence="1">
    <location>
        <begin position="75"/>
        <end position="94"/>
    </location>
</feature>
<protein>
    <recommendedName>
        <fullName evidence="4">CAAX amino terminal protease family</fullName>
    </recommendedName>
</protein>
<feature type="transmembrane region" description="Helical" evidence="1">
    <location>
        <begin position="181"/>
        <end position="200"/>
    </location>
</feature>
<evidence type="ECO:0000256" key="1">
    <source>
        <dbReference type="SAM" id="Phobius"/>
    </source>
</evidence>
<feature type="transmembrane region" description="Helical" evidence="1">
    <location>
        <begin position="42"/>
        <end position="59"/>
    </location>
</feature>
<dbReference type="RefSeq" id="WP_221439805.1">
    <property type="nucleotide sequence ID" value="NZ_JACHGJ010000002.1"/>
</dbReference>
<keyword evidence="1" id="KW-1133">Transmembrane helix</keyword>
<evidence type="ECO:0000313" key="2">
    <source>
        <dbReference type="EMBL" id="MBB6479385.1"/>
    </source>
</evidence>
<proteinExistence type="predicted"/>
<name>A0A841R6A0_9SPIO</name>
<sequence>MSRNNISPDRFHPGKTDLFLSAAIALLFPAAAGFLLSRTGALLPMLLYYGAAWGLSFWRRGGSGYTLKKPNAPPFWFYINVSVIIITLIIAYAGRIETKDAALGGILFTGIVWTVANASSEQLLWIYIFDSWDLQGKEKSTRAGRYLKRAAGLILFSFFVGMIHALYWGRFLHTVSAENTLGVIFIAATSLSGYLHIVVWRKSGNMLYTFIPHFLLNLFPLFWTGYSITPFLLRP</sequence>
<feature type="transmembrane region" description="Helical" evidence="1">
    <location>
        <begin position="150"/>
        <end position="169"/>
    </location>
</feature>
<keyword evidence="1" id="KW-0472">Membrane</keyword>
<feature type="transmembrane region" description="Helical" evidence="1">
    <location>
        <begin position="106"/>
        <end position="129"/>
    </location>
</feature>
<comment type="caution">
    <text evidence="2">The sequence shown here is derived from an EMBL/GenBank/DDBJ whole genome shotgun (WGS) entry which is preliminary data.</text>
</comment>
<accession>A0A841R6A0</accession>
<feature type="transmembrane region" description="Helical" evidence="1">
    <location>
        <begin position="207"/>
        <end position="226"/>
    </location>
</feature>
<reference evidence="2 3" key="1">
    <citation type="submission" date="2020-08" db="EMBL/GenBank/DDBJ databases">
        <title>Genomic Encyclopedia of Type Strains, Phase IV (KMG-IV): sequencing the most valuable type-strain genomes for metagenomic binning, comparative biology and taxonomic classification.</title>
        <authorList>
            <person name="Goeker M."/>
        </authorList>
    </citation>
    <scope>NUCLEOTIDE SEQUENCE [LARGE SCALE GENOMIC DNA]</scope>
    <source>
        <strain evidence="2 3">DSM 2461</strain>
    </source>
</reference>
<evidence type="ECO:0000313" key="3">
    <source>
        <dbReference type="Proteomes" id="UP000587760"/>
    </source>
</evidence>